<dbReference type="Gene3D" id="1.10.260.40">
    <property type="entry name" value="lambda repressor-like DNA-binding domains"/>
    <property type="match status" value="1"/>
</dbReference>
<dbReference type="AlphaFoldDB" id="A0A1X7JMC2"/>
<dbReference type="EMBL" id="FXBB01000013">
    <property type="protein sequence ID" value="SMG29010.1"/>
    <property type="molecule type" value="Genomic_DNA"/>
</dbReference>
<dbReference type="InterPro" id="IPR010982">
    <property type="entry name" value="Lambda_DNA-bd_dom_sf"/>
</dbReference>
<dbReference type="GO" id="GO:0003700">
    <property type="term" value="F:DNA-binding transcription factor activity"/>
    <property type="evidence" value="ECO:0007669"/>
    <property type="project" value="TreeGrafter"/>
</dbReference>
<feature type="domain" description="HTH lacI-type" evidence="4">
    <location>
        <begin position="4"/>
        <end position="58"/>
    </location>
</feature>
<dbReference type="SUPFAM" id="SSF47413">
    <property type="entry name" value="lambda repressor-like DNA-binding domains"/>
    <property type="match status" value="1"/>
</dbReference>
<protein>
    <submittedName>
        <fullName evidence="5">LacI family transcriptional regulator</fullName>
    </submittedName>
</protein>
<dbReference type="Pfam" id="PF00356">
    <property type="entry name" value="LacI"/>
    <property type="match status" value="1"/>
</dbReference>
<dbReference type="OrthoDB" id="4810at2"/>
<dbReference type="PANTHER" id="PTHR30146">
    <property type="entry name" value="LACI-RELATED TRANSCRIPTIONAL REPRESSOR"/>
    <property type="match status" value="1"/>
</dbReference>
<dbReference type="Proteomes" id="UP000193355">
    <property type="component" value="Unassembled WGS sequence"/>
</dbReference>
<sequence>MSKVTMSDVALEAQVNKATVSRALKGDPRISSITREKVWEAAKRLGYRIDTVAQGLSSKKTSLVGVVMGDLKAPWAGAFLSGVERVLSRYRMEMIVKEADGVHASGEAVFQRLVDRKVEGIIWNANVPFLTALEVPLVTVGEGSQVFSMKVVHDVKAVSERVLSLAGKRSIRYFSGDSPLFKYLFDLERDGEGLLSIYDGVMPPLSSDVRDILLCSDPVLSGETGCTCLDWGVFDAGGVGARCIVNLVRGKGVRPKEVYLSPSMYVSGERISH</sequence>
<dbReference type="InterPro" id="IPR028082">
    <property type="entry name" value="Peripla_BP_I"/>
</dbReference>
<dbReference type="GO" id="GO:0000976">
    <property type="term" value="F:transcription cis-regulatory region binding"/>
    <property type="evidence" value="ECO:0007669"/>
    <property type="project" value="TreeGrafter"/>
</dbReference>
<dbReference type="SMART" id="SM00354">
    <property type="entry name" value="HTH_LACI"/>
    <property type="match status" value="1"/>
</dbReference>
<evidence type="ECO:0000256" key="2">
    <source>
        <dbReference type="ARBA" id="ARBA00023125"/>
    </source>
</evidence>
<dbReference type="STRING" id="561720.SAMN06275492_11357"/>
<dbReference type="InterPro" id="IPR000843">
    <property type="entry name" value="HTH_LacI"/>
</dbReference>
<gene>
    <name evidence="5" type="ORF">SAMN06275492_11357</name>
</gene>
<dbReference type="RefSeq" id="WP_085544528.1">
    <property type="nucleotide sequence ID" value="NZ_FXBB01000013.1"/>
</dbReference>
<evidence type="ECO:0000313" key="5">
    <source>
        <dbReference type="EMBL" id="SMG29010.1"/>
    </source>
</evidence>
<evidence type="ECO:0000259" key="4">
    <source>
        <dbReference type="PROSITE" id="PS50932"/>
    </source>
</evidence>
<keyword evidence="6" id="KW-1185">Reference proteome</keyword>
<keyword evidence="3" id="KW-0804">Transcription</keyword>
<dbReference type="PANTHER" id="PTHR30146:SF109">
    <property type="entry name" value="HTH-TYPE TRANSCRIPTIONAL REGULATOR GALS"/>
    <property type="match status" value="1"/>
</dbReference>
<organism evidence="5 6">
    <name type="scientific">Dethiosulfovibrio salsuginis</name>
    <dbReference type="NCBI Taxonomy" id="561720"/>
    <lineage>
        <taxon>Bacteria</taxon>
        <taxon>Thermotogati</taxon>
        <taxon>Synergistota</taxon>
        <taxon>Synergistia</taxon>
        <taxon>Synergistales</taxon>
        <taxon>Dethiosulfovibrionaceae</taxon>
        <taxon>Dethiosulfovibrio</taxon>
    </lineage>
</organism>
<reference evidence="6" key="1">
    <citation type="submission" date="2017-04" db="EMBL/GenBank/DDBJ databases">
        <authorList>
            <person name="Varghese N."/>
            <person name="Submissions S."/>
        </authorList>
    </citation>
    <scope>NUCLEOTIDE SEQUENCE [LARGE SCALE GENOMIC DNA]</scope>
    <source>
        <strain evidence="6">USBA 82</strain>
    </source>
</reference>
<evidence type="ECO:0000256" key="1">
    <source>
        <dbReference type="ARBA" id="ARBA00023015"/>
    </source>
</evidence>
<keyword evidence="1" id="KW-0805">Transcription regulation</keyword>
<dbReference type="PROSITE" id="PS50932">
    <property type="entry name" value="HTH_LACI_2"/>
    <property type="match status" value="1"/>
</dbReference>
<keyword evidence="2" id="KW-0238">DNA-binding</keyword>
<accession>A0A1X7JMC2</accession>
<evidence type="ECO:0000256" key="3">
    <source>
        <dbReference type="ARBA" id="ARBA00023163"/>
    </source>
</evidence>
<proteinExistence type="predicted"/>
<name>A0A1X7JMC2_9BACT</name>
<evidence type="ECO:0000313" key="6">
    <source>
        <dbReference type="Proteomes" id="UP000193355"/>
    </source>
</evidence>
<dbReference type="SUPFAM" id="SSF53822">
    <property type="entry name" value="Periplasmic binding protein-like I"/>
    <property type="match status" value="1"/>
</dbReference>
<dbReference type="CDD" id="cd01392">
    <property type="entry name" value="HTH_LacI"/>
    <property type="match status" value="1"/>
</dbReference>
<dbReference type="Gene3D" id="3.40.50.2300">
    <property type="match status" value="1"/>
</dbReference>